<sequence length="1090" mass="117133">MTATHPPETPATTRVVHDTVYTLESHGYRVTEHCVPQGRPPVLLPPAPDVAHRFRARRLAAAAHDVCRLGCTSGSLATIGTSGPAAGRGWMETRHQLVTRLNGQSATATTVSAVPARVADASWWYAAVGAEYFTVVHQDGSLVSYSAAGSVLHRLEPFHRRLWQDVLTAEGGVVRAAVLAAEEDAPPTVWMLTAAGWLWSCPLPEDTLDMACQPSVFHQTPQAQRCVRVAEAENDMNEAVDALAMFATAYNALCVVFRSGAVVRVHCTPNNAAPGHWQMQWLAPLPEPVTQVAVSADATAMVGWSVHTRHLFAYDLGSGGRVIACCSVPRPPSSIRALLRTESIAWVGIRSSTLDSGAGVVAHLVHAPHTAEPPSITLIDVHSGEAVPIDLQLDAAPTDVLVSATESDGLSVGCIGTARHWIHIRALQPCQTRWQTPGNLTPAALLYEAFAAAPAASDRLDEAVGPIPVLPDLWRDGSLLDAARQCIECAFHEPSGHLNSQRIWLRAARSALCYAGWQGVASAAATVSGTFPRLQRLAEAWRSTAQWLRLRNQLLQCVEMDVSGAQLQAPGVPRRVVTRLAQYAAAGWVTSQSRHHTKVATVVSNDECGAEDDSSSTSSATAATLLALATQLLHLSGDIPAGVLRWPWAAECVRRLLATTATADDEPHPEADTDLSARSWLWLDDRFSESNVSIGTAPRPYASVASVALHGGRPRLAMALAQADPNVEATATTVLLHVPDTEAHWWALQRLLSGGTADAQQMLTVLDRLLFDHVELPRLAAALEPHPAVQDLLLCSLAQRQEWQVFALLCAALRRTLPDDCARRLRTLASSPASPASSSRSGGDAAADAQRYAALRQVPGISPLDAVATRKLPRWRQRAWQQQQQQQQQQQRANASTTRNVAATSHRLVHATAAQLFLTLLPEQLRREGRVHGGLAEQLAAEVSMQPRLVQRLQLQVTCAEASAWASRTDDPDAVTGALRALTVMLQPVSTGGGPSAAASSDTRPSLRWTWLGGQSPRSPTAATAGTVRIEPLIGYEAYIEACLEVAGAARVAAVQVAARRAAEQLALQLRDAKRRDAVLEKCRTRFLGR</sequence>
<comment type="caution">
    <text evidence="2">The sequence shown here is derived from an EMBL/GenBank/DDBJ whole genome shotgun (WGS) entry which is preliminary data.</text>
</comment>
<protein>
    <submittedName>
        <fullName evidence="2">Uncharacterized protein</fullName>
    </submittedName>
</protein>
<evidence type="ECO:0000313" key="3">
    <source>
        <dbReference type="Proteomes" id="UP001301350"/>
    </source>
</evidence>
<evidence type="ECO:0000256" key="1">
    <source>
        <dbReference type="SAM" id="MobiDB-lite"/>
    </source>
</evidence>
<dbReference type="EMBL" id="JANCYW010000018">
    <property type="protein sequence ID" value="KAK4538550.1"/>
    <property type="molecule type" value="Genomic_DNA"/>
</dbReference>
<feature type="region of interest" description="Disordered" evidence="1">
    <location>
        <begin position="875"/>
        <end position="900"/>
    </location>
</feature>
<dbReference type="AlphaFoldDB" id="A0AAV9J1U5"/>
<proteinExistence type="predicted"/>
<gene>
    <name evidence="2" type="ORF">CDCA_CDCA18G4575</name>
</gene>
<evidence type="ECO:0000313" key="2">
    <source>
        <dbReference type="EMBL" id="KAK4538550.1"/>
    </source>
</evidence>
<name>A0AAV9J1U5_CYACA</name>
<keyword evidence="3" id="KW-1185">Reference proteome</keyword>
<accession>A0AAV9J1U5</accession>
<feature type="compositionally biased region" description="Low complexity" evidence="1">
    <location>
        <begin position="878"/>
        <end position="893"/>
    </location>
</feature>
<organism evidence="2 3">
    <name type="scientific">Cyanidium caldarium</name>
    <name type="common">Red alga</name>
    <dbReference type="NCBI Taxonomy" id="2771"/>
    <lineage>
        <taxon>Eukaryota</taxon>
        <taxon>Rhodophyta</taxon>
        <taxon>Bangiophyceae</taxon>
        <taxon>Cyanidiales</taxon>
        <taxon>Cyanidiaceae</taxon>
        <taxon>Cyanidium</taxon>
    </lineage>
</organism>
<dbReference type="Proteomes" id="UP001301350">
    <property type="component" value="Unassembled WGS sequence"/>
</dbReference>
<reference evidence="2 3" key="1">
    <citation type="submission" date="2022-07" db="EMBL/GenBank/DDBJ databases">
        <title>Genome-wide signatures of adaptation to extreme environments.</title>
        <authorList>
            <person name="Cho C.H."/>
            <person name="Yoon H.S."/>
        </authorList>
    </citation>
    <scope>NUCLEOTIDE SEQUENCE [LARGE SCALE GENOMIC DNA]</scope>
    <source>
        <strain evidence="2 3">DBV 063 E5</strain>
    </source>
</reference>